<protein>
    <submittedName>
        <fullName evidence="1">Uncharacterized protein</fullName>
    </submittedName>
</protein>
<feature type="non-terminal residue" evidence="1">
    <location>
        <position position="56"/>
    </location>
</feature>
<reference evidence="1" key="1">
    <citation type="journal article" date="2014" name="Front. Microbiol.">
        <title>High frequency of phylogenetically diverse reductive dehalogenase-homologous genes in deep subseafloor sedimentary metagenomes.</title>
        <authorList>
            <person name="Kawai M."/>
            <person name="Futagami T."/>
            <person name="Toyoda A."/>
            <person name="Takaki Y."/>
            <person name="Nishi S."/>
            <person name="Hori S."/>
            <person name="Arai W."/>
            <person name="Tsubouchi T."/>
            <person name="Morono Y."/>
            <person name="Uchiyama I."/>
            <person name="Ito T."/>
            <person name="Fujiyama A."/>
            <person name="Inagaki F."/>
            <person name="Takami H."/>
        </authorList>
    </citation>
    <scope>NUCLEOTIDE SEQUENCE</scope>
    <source>
        <strain evidence="1">Expedition CK06-06</strain>
    </source>
</reference>
<organism evidence="1">
    <name type="scientific">marine sediment metagenome</name>
    <dbReference type="NCBI Taxonomy" id="412755"/>
    <lineage>
        <taxon>unclassified sequences</taxon>
        <taxon>metagenomes</taxon>
        <taxon>ecological metagenomes</taxon>
    </lineage>
</organism>
<comment type="caution">
    <text evidence="1">The sequence shown here is derived from an EMBL/GenBank/DDBJ whole genome shotgun (WGS) entry which is preliminary data.</text>
</comment>
<dbReference type="EMBL" id="BART01018161">
    <property type="protein sequence ID" value="GAG86696.1"/>
    <property type="molecule type" value="Genomic_DNA"/>
</dbReference>
<evidence type="ECO:0000313" key="1">
    <source>
        <dbReference type="EMBL" id="GAG86696.1"/>
    </source>
</evidence>
<proteinExistence type="predicted"/>
<accession>X1CR01</accession>
<gene>
    <name evidence="1" type="ORF">S01H4_34335</name>
</gene>
<dbReference type="AlphaFoldDB" id="X1CR01"/>
<sequence>MTVFSNKSPSASTNLITISVDTGTPITFTDSMTIDYTKYAVGAPSLLAVSNIYNLT</sequence>
<name>X1CR01_9ZZZZ</name>